<evidence type="ECO:0000313" key="1">
    <source>
        <dbReference type="EMBL" id="TDD87078.1"/>
    </source>
</evidence>
<accession>A0A4R5BJX8</accession>
<evidence type="ECO:0000313" key="2">
    <source>
        <dbReference type="Proteomes" id="UP000294723"/>
    </source>
</evidence>
<organism evidence="1 2">
    <name type="scientific">Saccharopolyspora karakumensis</name>
    <dbReference type="NCBI Taxonomy" id="2530386"/>
    <lineage>
        <taxon>Bacteria</taxon>
        <taxon>Bacillati</taxon>
        <taxon>Actinomycetota</taxon>
        <taxon>Actinomycetes</taxon>
        <taxon>Pseudonocardiales</taxon>
        <taxon>Pseudonocardiaceae</taxon>
        <taxon>Saccharopolyspora</taxon>
    </lineage>
</organism>
<keyword evidence="2" id="KW-1185">Reference proteome</keyword>
<sequence length="544" mass="60545">MQTARTVLEQKIWERRQTLQEFTEWAEAFAREHDEPGTLSARHLQRLVAGQMPSGRPVGRPRPATMRLLEAIFGVGVDVLFAPPESATEQEDAYTSWQPSLNIGAAPACARRETTPAVQTPDARVDMAQSFAWLDARSGWSPETTRRKVTSRLASLTADEVLERPARRRKVSRSEIATAVVDYYGTAETGHHFYSATCGDSKIRTSVLTCDPWLDLGCQLSRGNDNVALRTDTSVAQHVVTSDRAIDRLAEAAVQGIRMANMPLYRLLNLEARPGAISAEVGTVPFIEYAVSMDLLENELIDALATGAPDQLPLRDYYLPNLDSVLNPSGRLCAGGVLALCAIARPPDPYRRERDFAIVVQQRSSYVLNAAQRLSVIPKGFHQPMTDLHADAHLTATLLREMEEELFGRTDVDNTMEGTRAAAPLHPGRMSEPMRWLMADPSRVRMECTGFGLNLISGNYEFACLLVIEDDDFWTRYGGEIEANWEASGLRLYSSLDPQLVDELVTDESWSNEGIFAFLQGIRRLRESRDERAKLPTIQIDPGD</sequence>
<gene>
    <name evidence="1" type="ORF">E1202_17340</name>
</gene>
<reference evidence="1 2" key="1">
    <citation type="submission" date="2019-03" db="EMBL/GenBank/DDBJ databases">
        <title>Draft genome sequences of novel Actinobacteria.</title>
        <authorList>
            <person name="Sahin N."/>
            <person name="Ay H."/>
            <person name="Saygin H."/>
        </authorList>
    </citation>
    <scope>NUCLEOTIDE SEQUENCE [LARGE SCALE GENOMIC DNA]</scope>
    <source>
        <strain evidence="1 2">5K548</strain>
    </source>
</reference>
<dbReference type="RefSeq" id="WP_132684202.1">
    <property type="nucleotide sequence ID" value="NZ_SMLA01000025.1"/>
</dbReference>
<comment type="caution">
    <text evidence="1">The sequence shown here is derived from an EMBL/GenBank/DDBJ whole genome shotgun (WGS) entry which is preliminary data.</text>
</comment>
<name>A0A4R5BJX8_9PSEU</name>
<proteinExistence type="predicted"/>
<dbReference type="AlphaFoldDB" id="A0A4R5BJX8"/>
<protein>
    <submittedName>
        <fullName evidence="1">Transcriptional regulator</fullName>
    </submittedName>
</protein>
<dbReference type="EMBL" id="SMLA01000025">
    <property type="protein sequence ID" value="TDD87078.1"/>
    <property type="molecule type" value="Genomic_DNA"/>
</dbReference>
<dbReference type="Proteomes" id="UP000294723">
    <property type="component" value="Unassembled WGS sequence"/>
</dbReference>